<keyword evidence="2" id="KW-0413">Isomerase</keyword>
<evidence type="ECO:0000313" key="3">
    <source>
        <dbReference type="Proteomes" id="UP000236919"/>
    </source>
</evidence>
<dbReference type="Proteomes" id="UP000236919">
    <property type="component" value="Unassembled WGS sequence"/>
</dbReference>
<organism evidence="2 3">
    <name type="scientific">Bosea psychrotolerans</name>
    <dbReference type="NCBI Taxonomy" id="1871628"/>
    <lineage>
        <taxon>Bacteria</taxon>
        <taxon>Pseudomonadati</taxon>
        <taxon>Pseudomonadota</taxon>
        <taxon>Alphaproteobacteria</taxon>
        <taxon>Hyphomicrobiales</taxon>
        <taxon>Boseaceae</taxon>
        <taxon>Bosea</taxon>
    </lineage>
</organism>
<gene>
    <name evidence="2" type="ORF">CYD53_103151</name>
</gene>
<evidence type="ECO:0000313" key="2">
    <source>
        <dbReference type="EMBL" id="POR54054.1"/>
    </source>
</evidence>
<comment type="caution">
    <text evidence="2">The sequence shown here is derived from an EMBL/GenBank/DDBJ whole genome shotgun (WGS) entry which is preliminary data.</text>
</comment>
<dbReference type="AlphaFoldDB" id="A0A2S4MH22"/>
<dbReference type="InterPro" id="IPR050312">
    <property type="entry name" value="IolE/XylAMocC-like"/>
</dbReference>
<dbReference type="GO" id="GO:0016853">
    <property type="term" value="F:isomerase activity"/>
    <property type="evidence" value="ECO:0007669"/>
    <property type="project" value="UniProtKB-KW"/>
</dbReference>
<feature type="domain" description="Xylose isomerase-like TIM barrel" evidence="1">
    <location>
        <begin position="22"/>
        <end position="263"/>
    </location>
</feature>
<sequence length="285" mass="29972">MMPTLSLAYLTSIPLAPPDAVSLAAELGYDAVGLRALPAAPGGDFSRLIEEPALLGETKRRIADTGVSVFDVEIVRLAADFKVAAFQPFLDLCGELGARAILVAGDDPDEARLTASFASFCAAAAPYGLTGDLEFMPWTKVPDARTALRIVTRAGEANGRVLVDALHAGRSGTTLADIAAIPSERLSYAQICDAPGEVPKTDEGLIHTARCARLLPGEGGIDLVGIFSQLPQELPVSVEVPHLERMAALGHREWARQALEATKALLADRDQAVARGASLREGTSP</sequence>
<dbReference type="Gene3D" id="3.20.20.150">
    <property type="entry name" value="Divalent-metal-dependent TIM barrel enzymes"/>
    <property type="match status" value="1"/>
</dbReference>
<dbReference type="PANTHER" id="PTHR12110:SF48">
    <property type="entry name" value="BLL3656 PROTEIN"/>
    <property type="match status" value="1"/>
</dbReference>
<evidence type="ECO:0000259" key="1">
    <source>
        <dbReference type="Pfam" id="PF01261"/>
    </source>
</evidence>
<dbReference type="OrthoDB" id="9072761at2"/>
<dbReference type="Pfam" id="PF01261">
    <property type="entry name" value="AP_endonuc_2"/>
    <property type="match status" value="1"/>
</dbReference>
<dbReference type="InterPro" id="IPR036237">
    <property type="entry name" value="Xyl_isomerase-like_sf"/>
</dbReference>
<dbReference type="InterPro" id="IPR013022">
    <property type="entry name" value="Xyl_isomerase-like_TIM-brl"/>
</dbReference>
<dbReference type="SUPFAM" id="SSF51658">
    <property type="entry name" value="Xylose isomerase-like"/>
    <property type="match status" value="1"/>
</dbReference>
<reference evidence="2 3" key="1">
    <citation type="submission" date="2018-01" db="EMBL/GenBank/DDBJ databases">
        <title>Genomic Encyclopedia of Type Strains, Phase III (KMG-III): the genomes of soil and plant-associated and newly described type strains.</title>
        <authorList>
            <person name="Whitman W."/>
        </authorList>
    </citation>
    <scope>NUCLEOTIDE SEQUENCE [LARGE SCALE GENOMIC DNA]</scope>
    <source>
        <strain evidence="2 3">1131</strain>
    </source>
</reference>
<protein>
    <submittedName>
        <fullName evidence="2">Sugar phosphate isomerase/epimerase</fullName>
    </submittedName>
</protein>
<accession>A0A2S4MH22</accession>
<keyword evidence="3" id="KW-1185">Reference proteome</keyword>
<dbReference type="EMBL" id="PQFZ01000003">
    <property type="protein sequence ID" value="POR54054.1"/>
    <property type="molecule type" value="Genomic_DNA"/>
</dbReference>
<name>A0A2S4MH22_9HYPH</name>
<proteinExistence type="predicted"/>
<dbReference type="PANTHER" id="PTHR12110">
    <property type="entry name" value="HYDROXYPYRUVATE ISOMERASE"/>
    <property type="match status" value="1"/>
</dbReference>